<evidence type="ECO:0000256" key="10">
    <source>
        <dbReference type="RuleBase" id="RU366018"/>
    </source>
</evidence>
<organism evidence="12 13">
    <name type="scientific">Ignelater luminosus</name>
    <name type="common">Cucubano</name>
    <name type="synonym">Pyrophorus luminosus</name>
    <dbReference type="NCBI Taxonomy" id="2038154"/>
    <lineage>
        <taxon>Eukaryota</taxon>
        <taxon>Metazoa</taxon>
        <taxon>Ecdysozoa</taxon>
        <taxon>Arthropoda</taxon>
        <taxon>Hexapoda</taxon>
        <taxon>Insecta</taxon>
        <taxon>Pterygota</taxon>
        <taxon>Neoptera</taxon>
        <taxon>Endopterygota</taxon>
        <taxon>Coleoptera</taxon>
        <taxon>Polyphaga</taxon>
        <taxon>Elateriformia</taxon>
        <taxon>Elateroidea</taxon>
        <taxon>Elateridae</taxon>
        <taxon>Agrypninae</taxon>
        <taxon>Pyrophorini</taxon>
        <taxon>Ignelater</taxon>
    </lineage>
</organism>
<feature type="domain" description="UBR-type" evidence="11">
    <location>
        <begin position="101"/>
        <end position="172"/>
    </location>
</feature>
<comment type="pathway">
    <text evidence="2 10">Protein modification; protein ubiquitination.</text>
</comment>
<dbReference type="InterPro" id="IPR042065">
    <property type="entry name" value="E3_ELL-like"/>
</dbReference>
<dbReference type="GO" id="GO:0005737">
    <property type="term" value="C:cytoplasm"/>
    <property type="evidence" value="ECO:0007669"/>
    <property type="project" value="TreeGrafter"/>
</dbReference>
<dbReference type="Gene3D" id="1.10.10.2670">
    <property type="entry name" value="E3 ubiquitin-protein ligase"/>
    <property type="match status" value="1"/>
</dbReference>
<evidence type="ECO:0000256" key="1">
    <source>
        <dbReference type="ARBA" id="ARBA00000900"/>
    </source>
</evidence>
<dbReference type="Pfam" id="PF02207">
    <property type="entry name" value="zf-UBR"/>
    <property type="match status" value="1"/>
</dbReference>
<evidence type="ECO:0000256" key="9">
    <source>
        <dbReference type="PROSITE-ProRule" id="PRU00508"/>
    </source>
</evidence>
<dbReference type="PANTHER" id="PTHR21497">
    <property type="entry name" value="UBIQUITIN LIGASE E3 ALPHA-RELATED"/>
    <property type="match status" value="1"/>
</dbReference>
<dbReference type="InterPro" id="IPR014719">
    <property type="entry name" value="Ribosomal_bL12_C/ClpS-like"/>
</dbReference>
<dbReference type="PANTHER" id="PTHR21497:SF24">
    <property type="entry name" value="E3 UBIQUITIN-PROTEIN LIGASE UBR1"/>
    <property type="match status" value="1"/>
</dbReference>
<accession>A0A8K0FW40</accession>
<evidence type="ECO:0000256" key="3">
    <source>
        <dbReference type="ARBA" id="ARBA00022679"/>
    </source>
</evidence>
<comment type="caution">
    <text evidence="12">The sequence shown here is derived from an EMBL/GenBank/DDBJ whole genome shotgun (WGS) entry which is preliminary data.</text>
</comment>
<evidence type="ECO:0000256" key="5">
    <source>
        <dbReference type="ARBA" id="ARBA00022771"/>
    </source>
</evidence>
<keyword evidence="5 10" id="KW-0863">Zinc-finger</keyword>
<dbReference type="SUPFAM" id="SSF46785">
    <property type="entry name" value="Winged helix' DNA-binding domain"/>
    <property type="match status" value="1"/>
</dbReference>
<dbReference type="Gene3D" id="3.30.1390.10">
    <property type="match status" value="1"/>
</dbReference>
<dbReference type="Pfam" id="PF02617">
    <property type="entry name" value="ClpS"/>
    <property type="match status" value="1"/>
</dbReference>
<dbReference type="InterPro" id="IPR003126">
    <property type="entry name" value="Znf_UBR"/>
</dbReference>
<gene>
    <name evidence="12" type="ORF">ILUMI_25848</name>
</gene>
<dbReference type="InterPro" id="IPR044046">
    <property type="entry name" value="E3_ligase_UBR-like_C"/>
</dbReference>
<dbReference type="EC" id="2.3.2.27" evidence="10"/>
<dbReference type="CDD" id="cd19672">
    <property type="entry name" value="UBR-box_UBR1_like"/>
    <property type="match status" value="1"/>
</dbReference>
<dbReference type="GO" id="GO:0071596">
    <property type="term" value="P:ubiquitin-dependent protein catabolic process via the N-end rule pathway"/>
    <property type="evidence" value="ECO:0007669"/>
    <property type="project" value="UniProtKB-UniRule"/>
</dbReference>
<dbReference type="GO" id="GO:0000151">
    <property type="term" value="C:ubiquitin ligase complex"/>
    <property type="evidence" value="ECO:0007669"/>
    <property type="project" value="TreeGrafter"/>
</dbReference>
<evidence type="ECO:0000256" key="7">
    <source>
        <dbReference type="ARBA" id="ARBA00022833"/>
    </source>
</evidence>
<proteinExistence type="inferred from homology"/>
<comment type="function">
    <text evidence="10">Ubiquitin ligase protein which is a component of the N-end rule pathway. Recognizes and binds to proteins bearing specific N-terminal residues that are destabilizing according to the N-end rule, leading to their ubiquitination and subsequent degradation.</text>
</comment>
<sequence>MEEIADVEMTPAPPTVNIKEVLTKWNEKLEKGVLSGSHFKEYWRTWVPRIYSPTINESCLNWNFNEDDAQKILFSPLEEFIFHGDPNVVLNQLSTFDKPPSVCGHVFKMGEPTYSCRECGMDNTCVLCVDCFKKSEHRFHKYKMGTSGGGGCCDCGDREAWKKAPFCDIHIIGTQEQTEVSSKLPDDLAERTRIVYDAILWYAYNLLTLEHTADLRLHEPEDDLYNIDTYCTVLYNDEIHTFEQVISTLNRVIKCSQRNAIEYVTNIDREGRAVVKCSTFQHCNDLKTDIEKYTSRHGNKPLKVLVVHAHVVAHQIFGMKLLSWLQVFLGHGEGFRAIFSEVALRPQQSNPCIVKGILLRDSQLWKSARTHWHRLLISGMLLEYENKKALAKVFTKNYGNVMKDFIKDDHDHSFSVSSLSVQLFTVPTLAHHLIAHDDVLFILLNTFISECSRKCNKSGKLEFERNVSSQAFKRAQYMLYDLRYLLSAIPETWTDELRKSFLQGLSVMLNLLTMMQGMDSVTRQVGQHMEYEPEWESAFNLHIKLAYCISLAIKWCGTDKVVLIKAYRAALKKLQENPCYDQNEAGEVRELVDHSVSCLPYDVASKPVSIHLPLSRFIAGLHLHLESFGLHFDGPEFQTPKPTPVQIIEPVLRTQVMIAQVHAGMWRRNGYALLNQLYFYHNVKCRTEMLDRDIQLLQVGASLIESNEFLIHLLNKYNLINWANPNFEAKSLKSPEEDSMRQIISIVEEFLQLLISIVGERHITGISDATTEDRVKKEIIQHLCIKPLPHSELNKAIPDDITHETGLDEVIEELAVFKKPSQGSGKGVYELKEPFFNEYNVFFYHYTREELSKSEETQRKRRKTAGELDCCPPPLLPKLKESFNMIVNLLQCDVMLHIMQTVLERCVNLKARSFSEPQLHKILHLMGYALQEEQSGSYPFLLFAEKAGKWKLPSYLEELISSPRIDSHKDLLRWTLNKYKQVASMSEHSQEVPSTSSMDTTASTLVIPEEDDEKQRKAKLAAQKRAKIMAQMAAMQNQFMKENAKLFEEAQAELVANSANSNLGGSAMDITEKLEEQPICLGPNQTSRMNVEKTYTCILCQETQKLTLDGPVLVLAGFVQEATVLSLNRNEEVSEVFSDNPLFLNSNRGPAPHTSTCGHVMHATCWQKYFDNVMVKEHRRPYRLRHPASFDVDKQEFLCPLCECLSNTILPLIPPLSSMQPSPNKNAIGFANWLSCMMATVSKKVKVCHGSSSCSDSCVNLHCNTCENAANGGANADNETPPDCEAVCNTPKHQVLFSCPYEHVSSELGPHGESFTNLFSSTYPELKTELIEMIHLFIQAPYTRGLNVNPHPSDRRLAPMTWKSLSYTLHTIEILLRDANKPLLGHLSSRHRDCLESLIRITAILGSTWPRNVVISSHALYLLSILIDHHPEDCSILQWDSLGMLVSLTFSLPSLFCKFQPTPVPSGGTLELHTLHLVFIAHIVKLLIITNVENSRNDPLTSMETNELDDQPWMETDANEYSEILNILKLLKKQQKGVTGETVWKHIQNASLPFLRCCVLFYNFLTDVPPMPELTQVGGDTFENMCTYLGLPQTPQDLFKSSTLTPIVEKWCCHYEVTRYLAGDLPVFAKIEPQTINQLVELPSDYSELINTVSSFTCPNSDHEDSRNPTMCLVCGEILCSQSYCCQTELNKTIVGACNYHAYKCGAGIGIFLRVRECEILFLASPLRGCFVSPPYLDDYGETDQGLRRGNPLRLCTERYKKLHTLWLSHSIHEEIARAIESSNNIVGTQWQHL</sequence>
<reference evidence="12" key="1">
    <citation type="submission" date="2019-08" db="EMBL/GenBank/DDBJ databases">
        <title>The genome of the North American firefly Photinus pyralis.</title>
        <authorList>
            <consortium name="Photinus pyralis genome working group"/>
            <person name="Fallon T.R."/>
            <person name="Sander Lower S.E."/>
            <person name="Weng J.-K."/>
        </authorList>
    </citation>
    <scope>NUCLEOTIDE SEQUENCE</scope>
    <source>
        <strain evidence="12">TRF0915ILg1</strain>
        <tissue evidence="12">Whole body</tissue>
    </source>
</reference>
<evidence type="ECO:0000313" key="13">
    <source>
        <dbReference type="Proteomes" id="UP000801492"/>
    </source>
</evidence>
<dbReference type="SMART" id="SM00396">
    <property type="entry name" value="ZnF_UBR1"/>
    <property type="match status" value="1"/>
</dbReference>
<keyword evidence="7 10" id="KW-0862">Zinc</keyword>
<dbReference type="Pfam" id="PF22960">
    <property type="entry name" value="WHD_UBR1"/>
    <property type="match status" value="1"/>
</dbReference>
<dbReference type="GO" id="GO:0016567">
    <property type="term" value="P:protein ubiquitination"/>
    <property type="evidence" value="ECO:0007669"/>
    <property type="project" value="UniProtKB-UniRule"/>
</dbReference>
<name>A0A8K0FW40_IGNLU</name>
<dbReference type="GO" id="GO:0008270">
    <property type="term" value="F:zinc ion binding"/>
    <property type="evidence" value="ECO:0007669"/>
    <property type="project" value="UniProtKB-UniRule"/>
</dbReference>
<feature type="zinc finger region" description="UBR-type" evidence="9">
    <location>
        <begin position="101"/>
        <end position="172"/>
    </location>
</feature>
<dbReference type="PROSITE" id="PS51157">
    <property type="entry name" value="ZF_UBR"/>
    <property type="match status" value="1"/>
</dbReference>
<evidence type="ECO:0000256" key="4">
    <source>
        <dbReference type="ARBA" id="ARBA00022723"/>
    </source>
</evidence>
<dbReference type="InterPro" id="IPR003769">
    <property type="entry name" value="ClpS_core"/>
</dbReference>
<dbReference type="OrthoDB" id="26387at2759"/>
<protein>
    <recommendedName>
        <fullName evidence="10">E3 ubiquitin-protein ligase</fullName>
        <ecNumber evidence="10">2.3.2.27</ecNumber>
    </recommendedName>
</protein>
<comment type="catalytic activity">
    <reaction evidence="1 10">
        <text>S-ubiquitinyl-[E2 ubiquitin-conjugating enzyme]-L-cysteine + [acceptor protein]-L-lysine = [E2 ubiquitin-conjugating enzyme]-L-cysteine + N(6)-ubiquitinyl-[acceptor protein]-L-lysine.</text>
        <dbReference type="EC" id="2.3.2.27"/>
    </reaction>
</comment>
<evidence type="ECO:0000259" key="11">
    <source>
        <dbReference type="PROSITE" id="PS51157"/>
    </source>
</evidence>
<dbReference type="GO" id="GO:0061630">
    <property type="term" value="F:ubiquitin protein ligase activity"/>
    <property type="evidence" value="ECO:0007669"/>
    <property type="project" value="UniProtKB-UniRule"/>
</dbReference>
<keyword evidence="6 10" id="KW-0833">Ubl conjugation pathway</keyword>
<evidence type="ECO:0000313" key="12">
    <source>
        <dbReference type="EMBL" id="KAF2880335.1"/>
    </source>
</evidence>
<dbReference type="Pfam" id="PF18995">
    <property type="entry name" value="PRT6_C"/>
    <property type="match status" value="1"/>
</dbReference>
<keyword evidence="13" id="KW-1185">Reference proteome</keyword>
<keyword evidence="3 10" id="KW-0808">Transferase</keyword>
<dbReference type="InterPro" id="IPR055194">
    <property type="entry name" value="UBR1-like_WH"/>
</dbReference>
<dbReference type="EMBL" id="VTPC01090983">
    <property type="protein sequence ID" value="KAF2880335.1"/>
    <property type="molecule type" value="Genomic_DNA"/>
</dbReference>
<dbReference type="FunFam" id="2.10.110.30:FF:000001">
    <property type="entry name" value="E3 ubiquitin-protein ligase UBR2 isoform 1"/>
    <property type="match status" value="1"/>
</dbReference>
<dbReference type="SUPFAM" id="SSF54736">
    <property type="entry name" value="ClpS-like"/>
    <property type="match status" value="1"/>
</dbReference>
<dbReference type="InterPro" id="IPR036390">
    <property type="entry name" value="WH_DNA-bd_sf"/>
</dbReference>
<keyword evidence="4 10" id="KW-0479">Metal-binding</keyword>
<dbReference type="UniPathway" id="UPA00143"/>
<evidence type="ECO:0000256" key="6">
    <source>
        <dbReference type="ARBA" id="ARBA00022786"/>
    </source>
</evidence>
<dbReference type="Gene3D" id="2.10.110.30">
    <property type="match status" value="1"/>
</dbReference>
<dbReference type="InterPro" id="IPR039164">
    <property type="entry name" value="UBR1-like"/>
</dbReference>
<evidence type="ECO:0000256" key="8">
    <source>
        <dbReference type="ARBA" id="ARBA00046341"/>
    </source>
</evidence>
<comment type="similarity">
    <text evidence="8 10">Belongs to the E3 ubiquitin-protein ligase UBR1-like family.</text>
</comment>
<dbReference type="Proteomes" id="UP000801492">
    <property type="component" value="Unassembled WGS sequence"/>
</dbReference>
<evidence type="ECO:0000256" key="2">
    <source>
        <dbReference type="ARBA" id="ARBA00004906"/>
    </source>
</evidence>